<protein>
    <submittedName>
        <fullName evidence="2">Uncharacterized protein</fullName>
    </submittedName>
</protein>
<keyword evidence="1" id="KW-0812">Transmembrane</keyword>
<evidence type="ECO:0000256" key="1">
    <source>
        <dbReference type="SAM" id="Phobius"/>
    </source>
</evidence>
<dbReference type="Proteomes" id="UP000266673">
    <property type="component" value="Unassembled WGS sequence"/>
</dbReference>
<dbReference type="AlphaFoldDB" id="A0A397VY61"/>
<name>A0A397VY61_9GLOM</name>
<gene>
    <name evidence="2" type="ORF">C2G38_2029841</name>
</gene>
<keyword evidence="1" id="KW-0472">Membrane</keyword>
<keyword evidence="3" id="KW-1185">Reference proteome</keyword>
<organism evidence="2 3">
    <name type="scientific">Gigaspora rosea</name>
    <dbReference type="NCBI Taxonomy" id="44941"/>
    <lineage>
        <taxon>Eukaryota</taxon>
        <taxon>Fungi</taxon>
        <taxon>Fungi incertae sedis</taxon>
        <taxon>Mucoromycota</taxon>
        <taxon>Glomeromycotina</taxon>
        <taxon>Glomeromycetes</taxon>
        <taxon>Diversisporales</taxon>
        <taxon>Gigasporaceae</taxon>
        <taxon>Gigaspora</taxon>
    </lineage>
</organism>
<reference evidence="2 3" key="1">
    <citation type="submission" date="2018-06" db="EMBL/GenBank/DDBJ databases">
        <title>Comparative genomics reveals the genomic features of Rhizophagus irregularis, R. cerebriforme, R. diaphanum and Gigaspora rosea, and their symbiotic lifestyle signature.</title>
        <authorList>
            <person name="Morin E."/>
            <person name="San Clemente H."/>
            <person name="Chen E.C.H."/>
            <person name="De La Providencia I."/>
            <person name="Hainaut M."/>
            <person name="Kuo A."/>
            <person name="Kohler A."/>
            <person name="Murat C."/>
            <person name="Tang N."/>
            <person name="Roy S."/>
            <person name="Loubradou J."/>
            <person name="Henrissat B."/>
            <person name="Grigoriev I.V."/>
            <person name="Corradi N."/>
            <person name="Roux C."/>
            <person name="Martin F.M."/>
        </authorList>
    </citation>
    <scope>NUCLEOTIDE SEQUENCE [LARGE SCALE GENOMIC DNA]</scope>
    <source>
        <strain evidence="2 3">DAOM 194757</strain>
    </source>
</reference>
<comment type="caution">
    <text evidence="2">The sequence shown here is derived from an EMBL/GenBank/DDBJ whole genome shotgun (WGS) entry which is preliminary data.</text>
</comment>
<evidence type="ECO:0000313" key="2">
    <source>
        <dbReference type="EMBL" id="RIB26878.1"/>
    </source>
</evidence>
<sequence>MDDNFVKFAATNEPSYGIEKNKWIFKTASRTVPEQYSDKAIGVVRLTQDVNLWDELKWKLLGLLIGCIILLAIALWARFKYPEILYYIFTVKYEAIPFLTLLTGSIALLNSIILKLFKYFSSKEESLH</sequence>
<proteinExistence type="predicted"/>
<accession>A0A397VY61</accession>
<keyword evidence="1" id="KW-1133">Transmembrane helix</keyword>
<dbReference type="EMBL" id="QKWP01000119">
    <property type="protein sequence ID" value="RIB26878.1"/>
    <property type="molecule type" value="Genomic_DNA"/>
</dbReference>
<dbReference type="OrthoDB" id="2403414at2759"/>
<feature type="transmembrane region" description="Helical" evidence="1">
    <location>
        <begin position="60"/>
        <end position="79"/>
    </location>
</feature>
<feature type="transmembrane region" description="Helical" evidence="1">
    <location>
        <begin position="95"/>
        <end position="117"/>
    </location>
</feature>
<evidence type="ECO:0000313" key="3">
    <source>
        <dbReference type="Proteomes" id="UP000266673"/>
    </source>
</evidence>